<proteinExistence type="predicted"/>
<evidence type="ECO:0000313" key="3">
    <source>
        <dbReference type="Proteomes" id="UP001142291"/>
    </source>
</evidence>
<gene>
    <name evidence="2" type="ORF">GCM10017591_04560</name>
</gene>
<comment type="caution">
    <text evidence="2">The sequence shown here is derived from an EMBL/GenBank/DDBJ whole genome shotgun (WGS) entry which is preliminary data.</text>
</comment>
<reference evidence="2" key="2">
    <citation type="submission" date="2023-01" db="EMBL/GenBank/DDBJ databases">
        <authorList>
            <person name="Sun Q."/>
            <person name="Evtushenko L."/>
        </authorList>
    </citation>
    <scope>NUCLEOTIDE SEQUENCE</scope>
    <source>
        <strain evidence="2">VKM Ac-1940</strain>
    </source>
</reference>
<dbReference type="EMBL" id="BSER01000002">
    <property type="protein sequence ID" value="GLJ94395.1"/>
    <property type="molecule type" value="Genomic_DNA"/>
</dbReference>
<evidence type="ECO:0000256" key="1">
    <source>
        <dbReference type="SAM" id="Phobius"/>
    </source>
</evidence>
<evidence type="ECO:0000313" key="2">
    <source>
        <dbReference type="EMBL" id="GLJ94395.1"/>
    </source>
</evidence>
<sequence>MDLLFGILHVATAVFIIGPIAIIPMTGLRALRTGDAARATASAKSVRLLTYLSVLVVVTGFGVMGMADPKYDLSITTPWVLGSLILYVIAVALTLGIVIPTYLHPERREPKQRYIRAAASSGIATISLVAIVVLMVWKP</sequence>
<dbReference type="Proteomes" id="UP001142291">
    <property type="component" value="Unassembled WGS sequence"/>
</dbReference>
<name>A0A9W6M593_9MICO</name>
<protein>
    <recommendedName>
        <fullName evidence="4">Conjugal transfer protein TrbL</fullName>
    </recommendedName>
</protein>
<dbReference type="RefSeq" id="WP_204962897.1">
    <property type="nucleotide sequence ID" value="NZ_BAAAUR010000008.1"/>
</dbReference>
<feature type="transmembrane region" description="Helical" evidence="1">
    <location>
        <begin position="79"/>
        <end position="103"/>
    </location>
</feature>
<dbReference type="InterPro" id="IPR018729">
    <property type="entry name" value="DUF2269_transmembrane"/>
</dbReference>
<feature type="transmembrane region" description="Helical" evidence="1">
    <location>
        <begin position="115"/>
        <end position="137"/>
    </location>
</feature>
<keyword evidence="3" id="KW-1185">Reference proteome</keyword>
<accession>A0A9W6M593</accession>
<organism evidence="2 3">
    <name type="scientific">Microbacterium dextranolyticum</name>
    <dbReference type="NCBI Taxonomy" id="36806"/>
    <lineage>
        <taxon>Bacteria</taxon>
        <taxon>Bacillati</taxon>
        <taxon>Actinomycetota</taxon>
        <taxon>Actinomycetes</taxon>
        <taxon>Micrococcales</taxon>
        <taxon>Microbacteriaceae</taxon>
        <taxon>Microbacterium</taxon>
    </lineage>
</organism>
<evidence type="ECO:0008006" key="4">
    <source>
        <dbReference type="Google" id="ProtNLM"/>
    </source>
</evidence>
<dbReference type="AlphaFoldDB" id="A0A9W6M593"/>
<feature type="transmembrane region" description="Helical" evidence="1">
    <location>
        <begin position="6"/>
        <end position="28"/>
    </location>
</feature>
<keyword evidence="1" id="KW-0472">Membrane</keyword>
<keyword evidence="1" id="KW-1133">Transmembrane helix</keyword>
<feature type="transmembrane region" description="Helical" evidence="1">
    <location>
        <begin position="48"/>
        <end position="67"/>
    </location>
</feature>
<reference evidence="2" key="1">
    <citation type="journal article" date="2014" name="Int. J. Syst. Evol. Microbiol.">
        <title>Complete genome sequence of Corynebacterium casei LMG S-19264T (=DSM 44701T), isolated from a smear-ripened cheese.</title>
        <authorList>
            <consortium name="US DOE Joint Genome Institute (JGI-PGF)"/>
            <person name="Walter F."/>
            <person name="Albersmeier A."/>
            <person name="Kalinowski J."/>
            <person name="Ruckert C."/>
        </authorList>
    </citation>
    <scope>NUCLEOTIDE SEQUENCE</scope>
    <source>
        <strain evidence="2">VKM Ac-1940</strain>
    </source>
</reference>
<dbReference type="Pfam" id="PF10027">
    <property type="entry name" value="DUF2269"/>
    <property type="match status" value="1"/>
</dbReference>
<keyword evidence="1" id="KW-0812">Transmembrane</keyword>